<dbReference type="Pfam" id="PF10825">
    <property type="entry name" value="DUF2752"/>
    <property type="match status" value="1"/>
</dbReference>
<reference evidence="3 4" key="1">
    <citation type="submission" date="2019-07" db="EMBL/GenBank/DDBJ databases">
        <title>Microlunatus dokdonensis sp. nov. isolated from the rhizospheric soil of the wild plant Elymus tsukushiensis.</title>
        <authorList>
            <person name="Ghim S.-Y."/>
            <person name="Hwang Y.-J."/>
            <person name="Son J.-S."/>
            <person name="Shin J.-H."/>
        </authorList>
    </citation>
    <scope>NUCLEOTIDE SEQUENCE [LARGE SCALE GENOMIC DNA]</scope>
    <source>
        <strain evidence="3 4">KUDC0627</strain>
    </source>
</reference>
<sequence length="160" mass="16364">MGLVSAAGPKHSKAASDPTTYGAGSVPHPTARRARGPVGVGAFLAGGLALSLVYRTTGLGIPCPFRAVTGWQCPLCGATRMGAELLRGDLPAAFGYNPGVFIALVVLALSAVAWTVAAVGGPTLRLPRRLADPIHRVPGWSWICVAAAAAVLYAVLRNLL</sequence>
<dbReference type="Proteomes" id="UP000319263">
    <property type="component" value="Chromosome"/>
</dbReference>
<proteinExistence type="predicted"/>
<keyword evidence="2" id="KW-0472">Membrane</keyword>
<dbReference type="EMBL" id="CP041692">
    <property type="protein sequence ID" value="QDP97154.1"/>
    <property type="molecule type" value="Genomic_DNA"/>
</dbReference>
<feature type="region of interest" description="Disordered" evidence="1">
    <location>
        <begin position="1"/>
        <end position="33"/>
    </location>
</feature>
<protein>
    <submittedName>
        <fullName evidence="3">DUF2752 domain-containing protein</fullName>
    </submittedName>
</protein>
<gene>
    <name evidence="3" type="ORF">FOE78_15560</name>
</gene>
<name>A0A516Q142_9ACTN</name>
<keyword evidence="2" id="KW-1133">Transmembrane helix</keyword>
<dbReference type="KEGG" id="mik:FOE78_15560"/>
<evidence type="ECO:0000256" key="1">
    <source>
        <dbReference type="SAM" id="MobiDB-lite"/>
    </source>
</evidence>
<keyword evidence="4" id="KW-1185">Reference proteome</keyword>
<organism evidence="3 4">
    <name type="scientific">Microlunatus elymi</name>
    <dbReference type="NCBI Taxonomy" id="2596828"/>
    <lineage>
        <taxon>Bacteria</taxon>
        <taxon>Bacillati</taxon>
        <taxon>Actinomycetota</taxon>
        <taxon>Actinomycetes</taxon>
        <taxon>Propionibacteriales</taxon>
        <taxon>Propionibacteriaceae</taxon>
        <taxon>Microlunatus</taxon>
    </lineage>
</organism>
<dbReference type="OrthoDB" id="5966662at2"/>
<accession>A0A516Q142</accession>
<evidence type="ECO:0000256" key="2">
    <source>
        <dbReference type="SAM" id="Phobius"/>
    </source>
</evidence>
<evidence type="ECO:0000313" key="3">
    <source>
        <dbReference type="EMBL" id="QDP97154.1"/>
    </source>
</evidence>
<dbReference type="InterPro" id="IPR021215">
    <property type="entry name" value="DUF2752"/>
</dbReference>
<feature type="transmembrane region" description="Helical" evidence="2">
    <location>
        <begin position="100"/>
        <end position="119"/>
    </location>
</feature>
<dbReference type="AlphaFoldDB" id="A0A516Q142"/>
<keyword evidence="2" id="KW-0812">Transmembrane</keyword>
<evidence type="ECO:0000313" key="4">
    <source>
        <dbReference type="Proteomes" id="UP000319263"/>
    </source>
</evidence>
<feature type="transmembrane region" description="Helical" evidence="2">
    <location>
        <begin position="139"/>
        <end position="156"/>
    </location>
</feature>